<dbReference type="RefSeq" id="WP_108720364.1">
    <property type="nucleotide sequence ID" value="NZ_JAKRCV010000038.1"/>
</dbReference>
<evidence type="ECO:0000313" key="2">
    <source>
        <dbReference type="Proteomes" id="UP001521931"/>
    </source>
</evidence>
<protein>
    <submittedName>
        <fullName evidence="1">Uncharacterized protein</fullName>
    </submittedName>
</protein>
<dbReference type="EMBL" id="JAKRCV010000038">
    <property type="protein sequence ID" value="MCG7322553.1"/>
    <property type="molecule type" value="Genomic_DNA"/>
</dbReference>
<sequence>MTTTLIETPAPDPIADAIAALTAAARRERTIGAGTPNEHIEPVDFGEIACHVITAVAANVGGVEVLLSGRPGSWEADYVRQIVQSTAGDDDTELLRYRTEPVRIEFDAEEAFDDFGLTGLYERDVDELATRSAAADDALFEAYVTAEERARIEEIRAATTNVIGTDDDALFERSKPLMEEAQAIVEAITQRAVAADDPLAAALTAAETAEETARELWEQDQAAYREAYTAAIRQALTDRGLTVEVEVVEARGELEWDPLIDELHEHARKNAPLPMTGAAPDWTSGTPADALHRAGLTYVTRAQAVAR</sequence>
<dbReference type="Proteomes" id="UP001521931">
    <property type="component" value="Unassembled WGS sequence"/>
</dbReference>
<accession>A0ABS9Q3W1</accession>
<evidence type="ECO:0000313" key="1">
    <source>
        <dbReference type="EMBL" id="MCG7322553.1"/>
    </source>
</evidence>
<organism evidence="1 2">
    <name type="scientific">Arsenicicoccus bolidensis</name>
    <dbReference type="NCBI Taxonomy" id="229480"/>
    <lineage>
        <taxon>Bacteria</taxon>
        <taxon>Bacillati</taxon>
        <taxon>Actinomycetota</taxon>
        <taxon>Actinomycetes</taxon>
        <taxon>Micrococcales</taxon>
        <taxon>Intrasporangiaceae</taxon>
        <taxon>Arsenicicoccus</taxon>
    </lineage>
</organism>
<name>A0ABS9Q3W1_9MICO</name>
<proteinExistence type="predicted"/>
<reference evidence="1 2" key="1">
    <citation type="submission" date="2022-02" db="EMBL/GenBank/DDBJ databases">
        <title>Uncovering new skin microbiome diversity through culturing and metagenomics.</title>
        <authorList>
            <person name="Conlan S."/>
            <person name="Deming C."/>
            <person name="Nisc Comparative Sequencing Program N."/>
            <person name="Segre J.A."/>
        </authorList>
    </citation>
    <scope>NUCLEOTIDE SEQUENCE [LARGE SCALE GENOMIC DNA]</scope>
    <source>
        <strain evidence="1 2">ACRQZ</strain>
    </source>
</reference>
<keyword evidence="2" id="KW-1185">Reference proteome</keyword>
<comment type="caution">
    <text evidence="1">The sequence shown here is derived from an EMBL/GenBank/DDBJ whole genome shotgun (WGS) entry which is preliminary data.</text>
</comment>
<gene>
    <name evidence="1" type="ORF">MHL29_11765</name>
</gene>